<dbReference type="EMBL" id="BMOM01000005">
    <property type="protein sequence ID" value="GGM02855.1"/>
    <property type="molecule type" value="Genomic_DNA"/>
</dbReference>
<name>A0ABQ2GNE0_9DEIO</name>
<protein>
    <submittedName>
        <fullName evidence="2">LPS biosynthesis protein</fullName>
    </submittedName>
</protein>
<reference evidence="3" key="1">
    <citation type="journal article" date="2019" name="Int. J. Syst. Evol. Microbiol.">
        <title>The Global Catalogue of Microorganisms (GCM) 10K type strain sequencing project: providing services to taxonomists for standard genome sequencing and annotation.</title>
        <authorList>
            <consortium name="The Broad Institute Genomics Platform"/>
            <consortium name="The Broad Institute Genome Sequencing Center for Infectious Disease"/>
            <person name="Wu L."/>
            <person name="Ma J."/>
        </authorList>
    </citation>
    <scope>NUCLEOTIDE SEQUENCE [LARGE SCALE GENOMIC DNA]</scope>
    <source>
        <strain evidence="3">JCM 15443</strain>
    </source>
</reference>
<evidence type="ECO:0000259" key="1">
    <source>
        <dbReference type="Pfam" id="PF13439"/>
    </source>
</evidence>
<dbReference type="SUPFAM" id="SSF53756">
    <property type="entry name" value="UDP-Glycosyltransferase/glycogen phosphorylase"/>
    <property type="match status" value="1"/>
</dbReference>
<dbReference type="Pfam" id="PF13692">
    <property type="entry name" value="Glyco_trans_1_4"/>
    <property type="match status" value="1"/>
</dbReference>
<comment type="caution">
    <text evidence="2">The sequence shown here is derived from an EMBL/GenBank/DDBJ whole genome shotgun (WGS) entry which is preliminary data.</text>
</comment>
<sequence length="362" mass="39980">MLRAAFLTDAPRVAGSEVWLLEVLPRLAHYGIQSSVFLPNAEALNEMAARLTAAGVVVNRFTHPSTLPAQTAGFDVRVVQAWSPGTYTKLLPALAAPRVVIVHDQPDYHYPLGLRALYREIYRYTKAHPQRNAERIVTVSDWARDFLQRLGGGEVVGLRNGVDPQRFHPATAEERLRLRSELGFDRFTALVPGRFAPEKNQLAAVLAARHARKLDFVFVGDMDSGTGTLARRLAQTLQLNNVRFLGRRWDMPELYRAADALLQPTRSENQSLVTLEAMASALPVVTTPIPAQAELIQDGRGGLLVPPRPALLALALNALARHPERTRVLGEAGRQHVLAHHTLEHTAAGVARMLQDTADLFR</sequence>
<dbReference type="RefSeq" id="WP_188901873.1">
    <property type="nucleotide sequence ID" value="NZ_BMOM01000005.1"/>
</dbReference>
<proteinExistence type="predicted"/>
<dbReference type="PANTHER" id="PTHR12526:SF634">
    <property type="entry name" value="BLL3361 PROTEIN"/>
    <property type="match status" value="1"/>
</dbReference>
<dbReference type="PANTHER" id="PTHR12526">
    <property type="entry name" value="GLYCOSYLTRANSFERASE"/>
    <property type="match status" value="1"/>
</dbReference>
<evidence type="ECO:0000313" key="2">
    <source>
        <dbReference type="EMBL" id="GGM02855.1"/>
    </source>
</evidence>
<feature type="domain" description="Glycosyltransferase subfamily 4-like N-terminal" evidence="1">
    <location>
        <begin position="15"/>
        <end position="166"/>
    </location>
</feature>
<dbReference type="CDD" id="cd03801">
    <property type="entry name" value="GT4_PimA-like"/>
    <property type="match status" value="1"/>
</dbReference>
<dbReference type="Proteomes" id="UP000661918">
    <property type="component" value="Unassembled WGS sequence"/>
</dbReference>
<evidence type="ECO:0000313" key="3">
    <source>
        <dbReference type="Proteomes" id="UP000661918"/>
    </source>
</evidence>
<dbReference type="InterPro" id="IPR028098">
    <property type="entry name" value="Glyco_trans_4-like_N"/>
</dbReference>
<keyword evidence="3" id="KW-1185">Reference proteome</keyword>
<gene>
    <name evidence="2" type="ORF">GCM10010841_09260</name>
</gene>
<organism evidence="2 3">
    <name type="scientific">Deinococcus aerophilus</name>
    <dbReference type="NCBI Taxonomy" id="522488"/>
    <lineage>
        <taxon>Bacteria</taxon>
        <taxon>Thermotogati</taxon>
        <taxon>Deinococcota</taxon>
        <taxon>Deinococci</taxon>
        <taxon>Deinococcales</taxon>
        <taxon>Deinococcaceae</taxon>
        <taxon>Deinococcus</taxon>
    </lineage>
</organism>
<dbReference type="Gene3D" id="3.40.50.2000">
    <property type="entry name" value="Glycogen Phosphorylase B"/>
    <property type="match status" value="2"/>
</dbReference>
<accession>A0ABQ2GNE0</accession>
<dbReference type="Pfam" id="PF13439">
    <property type="entry name" value="Glyco_transf_4"/>
    <property type="match status" value="1"/>
</dbReference>